<dbReference type="Gene3D" id="1.10.3730.20">
    <property type="match status" value="1"/>
</dbReference>
<feature type="transmembrane region" description="Helical" evidence="1">
    <location>
        <begin position="264"/>
        <end position="281"/>
    </location>
</feature>
<comment type="caution">
    <text evidence="3">The sequence shown here is derived from an EMBL/GenBank/DDBJ whole genome shotgun (WGS) entry which is preliminary data.</text>
</comment>
<keyword evidence="1" id="KW-0812">Transmembrane</keyword>
<feature type="transmembrane region" description="Helical" evidence="1">
    <location>
        <begin position="36"/>
        <end position="58"/>
    </location>
</feature>
<accession>A0A7J3X866</accession>
<feature type="transmembrane region" description="Helical" evidence="1">
    <location>
        <begin position="179"/>
        <end position="196"/>
    </location>
</feature>
<evidence type="ECO:0000313" key="3">
    <source>
        <dbReference type="EMBL" id="HHP05364.1"/>
    </source>
</evidence>
<feature type="transmembrane region" description="Helical" evidence="1">
    <location>
        <begin position="239"/>
        <end position="258"/>
    </location>
</feature>
<dbReference type="PANTHER" id="PTHR22911">
    <property type="entry name" value="ACYL-MALONYL CONDENSING ENZYME-RELATED"/>
    <property type="match status" value="1"/>
</dbReference>
<feature type="transmembrane region" description="Helical" evidence="1">
    <location>
        <begin position="94"/>
        <end position="114"/>
    </location>
</feature>
<proteinExistence type="predicted"/>
<dbReference type="PANTHER" id="PTHR22911:SF137">
    <property type="entry name" value="SOLUTE CARRIER FAMILY 35 MEMBER G2-RELATED"/>
    <property type="match status" value="1"/>
</dbReference>
<dbReference type="GO" id="GO:0016020">
    <property type="term" value="C:membrane"/>
    <property type="evidence" value="ECO:0007669"/>
    <property type="project" value="InterPro"/>
</dbReference>
<evidence type="ECO:0000259" key="2">
    <source>
        <dbReference type="Pfam" id="PF00892"/>
    </source>
</evidence>
<feature type="domain" description="EamA" evidence="2">
    <location>
        <begin position="3"/>
        <end position="137"/>
    </location>
</feature>
<dbReference type="Pfam" id="PF00892">
    <property type="entry name" value="EamA"/>
    <property type="match status" value="2"/>
</dbReference>
<feature type="transmembrane region" description="Helical" evidence="1">
    <location>
        <begin position="65"/>
        <end position="88"/>
    </location>
</feature>
<keyword evidence="1" id="KW-1133">Transmembrane helix</keyword>
<dbReference type="InterPro" id="IPR000620">
    <property type="entry name" value="EamA_dom"/>
</dbReference>
<feature type="transmembrane region" description="Helical" evidence="1">
    <location>
        <begin position="121"/>
        <end position="140"/>
    </location>
</feature>
<name>A0A7J3X866_THEPE</name>
<dbReference type="SUPFAM" id="SSF103481">
    <property type="entry name" value="Multidrug resistance efflux transporter EmrE"/>
    <property type="match status" value="2"/>
</dbReference>
<dbReference type="EMBL" id="DRZM01000187">
    <property type="protein sequence ID" value="HHP05364.1"/>
    <property type="molecule type" value="Genomic_DNA"/>
</dbReference>
<keyword evidence="1" id="KW-0472">Membrane</keyword>
<dbReference type="AlphaFoldDB" id="A0A7J3X866"/>
<feature type="transmembrane region" description="Helical" evidence="1">
    <location>
        <begin position="146"/>
        <end position="167"/>
    </location>
</feature>
<dbReference type="InterPro" id="IPR037185">
    <property type="entry name" value="EmrE-like"/>
</dbReference>
<feature type="domain" description="EamA" evidence="2">
    <location>
        <begin position="148"/>
        <end position="280"/>
    </location>
</feature>
<reference evidence="3" key="1">
    <citation type="journal article" date="2020" name="mSystems">
        <title>Genome- and Community-Level Interaction Insights into Carbon Utilization and Element Cycling Functions of Hydrothermarchaeota in Hydrothermal Sediment.</title>
        <authorList>
            <person name="Zhou Z."/>
            <person name="Liu Y."/>
            <person name="Xu W."/>
            <person name="Pan J."/>
            <person name="Luo Z.H."/>
            <person name="Li M."/>
        </authorList>
    </citation>
    <scope>NUCLEOTIDE SEQUENCE [LARGE SCALE GENOMIC DNA]</scope>
    <source>
        <strain evidence="3">SpSt-1125</strain>
    </source>
</reference>
<sequence>MHWLALSSLSALLFASAAMLYRKAMRGSRLSPLTASALRALVVVPLLYAVSAPVGVSFSKPAEFYLLAFASTVLVFAVGDALLLYGLSHSPVGVVYPAAYSFSLFAAFFSHLLLGEAVTAGMLAAAVLVVLGVALTYRGASASGDYVRGLAAGLGASISWGLGITLNKPALDYATPLELTLVRLLMLIAIAAPALAREAGRIREAVNLPYLALGGLLGIGLGPLVYLQAIADSGVTGPSIVASSSPVLAVVLAAVFLGEKPSRWVVFGALLVFLGVTLLYAA</sequence>
<protein>
    <submittedName>
        <fullName evidence="3">DMT family transporter</fullName>
    </submittedName>
</protein>
<organism evidence="3">
    <name type="scientific">Thermofilum pendens</name>
    <dbReference type="NCBI Taxonomy" id="2269"/>
    <lineage>
        <taxon>Archaea</taxon>
        <taxon>Thermoproteota</taxon>
        <taxon>Thermoprotei</taxon>
        <taxon>Thermofilales</taxon>
        <taxon>Thermofilaceae</taxon>
        <taxon>Thermofilum</taxon>
    </lineage>
</organism>
<evidence type="ECO:0000256" key="1">
    <source>
        <dbReference type="SAM" id="Phobius"/>
    </source>
</evidence>
<feature type="transmembrane region" description="Helical" evidence="1">
    <location>
        <begin position="208"/>
        <end position="227"/>
    </location>
</feature>
<gene>
    <name evidence="3" type="ORF">ENM88_06445</name>
</gene>